<evidence type="ECO:0000313" key="1">
    <source>
        <dbReference type="EMBL" id="GKX68568.1"/>
    </source>
</evidence>
<comment type="caution">
    <text evidence="1">The sequence shown here is derived from an EMBL/GenBank/DDBJ whole genome shotgun (WGS) entry which is preliminary data.</text>
</comment>
<sequence>MINISEKEYKQLVDFIRLNFGINLGTKKQSLVNGRLQNILMENNFNNFTEYFKYIYNDSTGKSIEELINKISTNHTYFLREIDHFYFLRDNILPYLLQTIKNRDIHIWSAGCSSGEEPYTLAMVIDEFFGKAKVFWDTKILATDISNEVLEIAVRGEYSDESIEVLPESWKKRYLKSLDNNNFMFTDRIKNEIIFRKFNLMRNTFPFKRKFHLIFCRNVMIYFDSETRDNLVNKFYDCLEVGGYLIISHSEALNREKTKFKYVRPGVYRKE</sequence>
<organism evidence="1 2">
    <name type="scientific">Inconstantimicrobium mannanitabidum</name>
    <dbReference type="NCBI Taxonomy" id="1604901"/>
    <lineage>
        <taxon>Bacteria</taxon>
        <taxon>Bacillati</taxon>
        <taxon>Bacillota</taxon>
        <taxon>Clostridia</taxon>
        <taxon>Eubacteriales</taxon>
        <taxon>Clostridiaceae</taxon>
        <taxon>Inconstantimicrobium</taxon>
    </lineage>
</organism>
<protein>
    <submittedName>
        <fullName evidence="1">Chemotaxis protein CheR</fullName>
    </submittedName>
</protein>
<evidence type="ECO:0000313" key="2">
    <source>
        <dbReference type="Proteomes" id="UP001058074"/>
    </source>
</evidence>
<dbReference type="Proteomes" id="UP001058074">
    <property type="component" value="Unassembled WGS sequence"/>
</dbReference>
<dbReference type="EMBL" id="BROD01000001">
    <property type="protein sequence ID" value="GKX68568.1"/>
    <property type="molecule type" value="Genomic_DNA"/>
</dbReference>
<accession>A0ACB5RHL0</accession>
<proteinExistence type="predicted"/>
<reference evidence="1" key="1">
    <citation type="journal article" date="2025" name="Int. J. Syst. Evol. Microbiol.">
        <title>Inconstantimicrobium mannanitabidum sp. nov., a novel member of the family Clostridiaceae isolated from anoxic soil under the treatment of reductive soil disinfestation.</title>
        <authorList>
            <person name="Ueki A."/>
            <person name="Tonouchi A."/>
            <person name="Honma S."/>
            <person name="Kaku N."/>
            <person name="Ueki K."/>
        </authorList>
    </citation>
    <scope>NUCLEOTIDE SEQUENCE</scope>
    <source>
        <strain evidence="1">TW13</strain>
    </source>
</reference>
<gene>
    <name evidence="1" type="primary">cheR_2</name>
    <name evidence="1" type="ORF">rsdtw13_38260</name>
</gene>
<name>A0ACB5RHL0_9CLOT</name>
<keyword evidence="2" id="KW-1185">Reference proteome</keyword>